<evidence type="ECO:0000256" key="1">
    <source>
        <dbReference type="ARBA" id="ARBA00023186"/>
    </source>
</evidence>
<name>A0A9P6AR44_9AGAM</name>
<dbReference type="Proteomes" id="UP000886523">
    <property type="component" value="Unassembled WGS sequence"/>
</dbReference>
<accession>A0A9P6AR44</accession>
<dbReference type="InterPro" id="IPR051948">
    <property type="entry name" value="Hsp70_co-chaperone_J-domain"/>
</dbReference>
<proteinExistence type="predicted"/>
<sequence length="314" mass="34832">MSPTATAFAILRFIGWSFLPSALANVLINGYHRIVHPGYPSPRPGTPAYISQYRLSFTVLAVLYLLYTLVAAATSLPESYYEILGVDRAVDEQGLKIAFRAFARKNHPDRPSIGVDGEGRFREARDAFEALKNPVKRFAYDRFGPDVVSWKDLSTPREYIRRGLSSASGFYIGSGALLLLISILGKSGSLSFWRYVLFSTVLFAEAYLIFSPSPIIVNGEDVGVSDIPHSLPILSALLPSRLPYQHILFLHQMFISLSVCISHLGPVLLPETVMSERDIMKTTFDLSHRISLVSGIAEREGEIHSMSFSSVRNS</sequence>
<dbReference type="OrthoDB" id="10250354at2759"/>
<organism evidence="4 5">
    <name type="scientific">Hydnum rufescens UP504</name>
    <dbReference type="NCBI Taxonomy" id="1448309"/>
    <lineage>
        <taxon>Eukaryota</taxon>
        <taxon>Fungi</taxon>
        <taxon>Dikarya</taxon>
        <taxon>Basidiomycota</taxon>
        <taxon>Agaricomycotina</taxon>
        <taxon>Agaricomycetes</taxon>
        <taxon>Cantharellales</taxon>
        <taxon>Hydnaceae</taxon>
        <taxon>Hydnum</taxon>
    </lineage>
</organism>
<dbReference type="InterPro" id="IPR036869">
    <property type="entry name" value="J_dom_sf"/>
</dbReference>
<dbReference type="EMBL" id="MU129016">
    <property type="protein sequence ID" value="KAF9510425.1"/>
    <property type="molecule type" value="Genomic_DNA"/>
</dbReference>
<evidence type="ECO:0000256" key="2">
    <source>
        <dbReference type="SAM" id="Phobius"/>
    </source>
</evidence>
<keyword evidence="2" id="KW-1133">Transmembrane helix</keyword>
<feature type="transmembrane region" description="Helical" evidence="2">
    <location>
        <begin position="192"/>
        <end position="210"/>
    </location>
</feature>
<dbReference type="GO" id="GO:0051087">
    <property type="term" value="F:protein-folding chaperone binding"/>
    <property type="evidence" value="ECO:0007669"/>
    <property type="project" value="TreeGrafter"/>
</dbReference>
<feature type="domain" description="J" evidence="3">
    <location>
        <begin position="79"/>
        <end position="144"/>
    </location>
</feature>
<dbReference type="PROSITE" id="PS50076">
    <property type="entry name" value="DNAJ_2"/>
    <property type="match status" value="1"/>
</dbReference>
<dbReference type="GO" id="GO:0005783">
    <property type="term" value="C:endoplasmic reticulum"/>
    <property type="evidence" value="ECO:0007669"/>
    <property type="project" value="TreeGrafter"/>
</dbReference>
<feature type="transmembrane region" description="Helical" evidence="2">
    <location>
        <begin position="164"/>
        <end position="185"/>
    </location>
</feature>
<protein>
    <recommendedName>
        <fullName evidence="3">J domain-containing protein</fullName>
    </recommendedName>
</protein>
<feature type="transmembrane region" description="Helical" evidence="2">
    <location>
        <begin position="53"/>
        <end position="74"/>
    </location>
</feature>
<keyword evidence="1" id="KW-0143">Chaperone</keyword>
<keyword evidence="2" id="KW-0472">Membrane</keyword>
<evidence type="ECO:0000259" key="3">
    <source>
        <dbReference type="PROSITE" id="PS50076"/>
    </source>
</evidence>
<dbReference type="PANTHER" id="PTHR44360">
    <property type="entry name" value="DNAJ HOMOLOG SUBFAMILY B MEMBER 9"/>
    <property type="match status" value="1"/>
</dbReference>
<keyword evidence="2" id="KW-0812">Transmembrane</keyword>
<gene>
    <name evidence="4" type="ORF">BS47DRAFT_1300221</name>
</gene>
<dbReference type="SUPFAM" id="SSF46565">
    <property type="entry name" value="Chaperone J-domain"/>
    <property type="match status" value="1"/>
</dbReference>
<dbReference type="InterPro" id="IPR001623">
    <property type="entry name" value="DnaJ_domain"/>
</dbReference>
<dbReference type="AlphaFoldDB" id="A0A9P6AR44"/>
<comment type="caution">
    <text evidence="4">The sequence shown here is derived from an EMBL/GenBank/DDBJ whole genome shotgun (WGS) entry which is preliminary data.</text>
</comment>
<evidence type="ECO:0000313" key="4">
    <source>
        <dbReference type="EMBL" id="KAF9510425.1"/>
    </source>
</evidence>
<dbReference type="Pfam" id="PF00226">
    <property type="entry name" value="DnaJ"/>
    <property type="match status" value="1"/>
</dbReference>
<dbReference type="PANTHER" id="PTHR44360:SF1">
    <property type="entry name" value="DNAJ HOMOLOG SUBFAMILY B MEMBER 9"/>
    <property type="match status" value="1"/>
</dbReference>
<dbReference type="PRINTS" id="PR00625">
    <property type="entry name" value="JDOMAIN"/>
</dbReference>
<reference evidence="4" key="1">
    <citation type="journal article" date="2020" name="Nat. Commun.">
        <title>Large-scale genome sequencing of mycorrhizal fungi provides insights into the early evolution of symbiotic traits.</title>
        <authorList>
            <person name="Miyauchi S."/>
            <person name="Kiss E."/>
            <person name="Kuo A."/>
            <person name="Drula E."/>
            <person name="Kohler A."/>
            <person name="Sanchez-Garcia M."/>
            <person name="Morin E."/>
            <person name="Andreopoulos B."/>
            <person name="Barry K.W."/>
            <person name="Bonito G."/>
            <person name="Buee M."/>
            <person name="Carver A."/>
            <person name="Chen C."/>
            <person name="Cichocki N."/>
            <person name="Clum A."/>
            <person name="Culley D."/>
            <person name="Crous P.W."/>
            <person name="Fauchery L."/>
            <person name="Girlanda M."/>
            <person name="Hayes R.D."/>
            <person name="Keri Z."/>
            <person name="LaButti K."/>
            <person name="Lipzen A."/>
            <person name="Lombard V."/>
            <person name="Magnuson J."/>
            <person name="Maillard F."/>
            <person name="Murat C."/>
            <person name="Nolan M."/>
            <person name="Ohm R.A."/>
            <person name="Pangilinan J."/>
            <person name="Pereira M.F."/>
            <person name="Perotto S."/>
            <person name="Peter M."/>
            <person name="Pfister S."/>
            <person name="Riley R."/>
            <person name="Sitrit Y."/>
            <person name="Stielow J.B."/>
            <person name="Szollosi G."/>
            <person name="Zifcakova L."/>
            <person name="Stursova M."/>
            <person name="Spatafora J.W."/>
            <person name="Tedersoo L."/>
            <person name="Vaario L.M."/>
            <person name="Yamada A."/>
            <person name="Yan M."/>
            <person name="Wang P."/>
            <person name="Xu J."/>
            <person name="Bruns T."/>
            <person name="Baldrian P."/>
            <person name="Vilgalys R."/>
            <person name="Dunand C."/>
            <person name="Henrissat B."/>
            <person name="Grigoriev I.V."/>
            <person name="Hibbett D."/>
            <person name="Nagy L.G."/>
            <person name="Martin F.M."/>
        </authorList>
    </citation>
    <scope>NUCLEOTIDE SEQUENCE</scope>
    <source>
        <strain evidence="4">UP504</strain>
    </source>
</reference>
<dbReference type="Gene3D" id="1.10.287.110">
    <property type="entry name" value="DnaJ domain"/>
    <property type="match status" value="1"/>
</dbReference>
<dbReference type="CDD" id="cd06257">
    <property type="entry name" value="DnaJ"/>
    <property type="match status" value="1"/>
</dbReference>
<dbReference type="GO" id="GO:0036503">
    <property type="term" value="P:ERAD pathway"/>
    <property type="evidence" value="ECO:0007669"/>
    <property type="project" value="TreeGrafter"/>
</dbReference>
<feature type="transmembrane region" description="Helical" evidence="2">
    <location>
        <begin position="6"/>
        <end position="32"/>
    </location>
</feature>
<dbReference type="GO" id="GO:0051787">
    <property type="term" value="F:misfolded protein binding"/>
    <property type="evidence" value="ECO:0007669"/>
    <property type="project" value="TreeGrafter"/>
</dbReference>
<keyword evidence="5" id="KW-1185">Reference proteome</keyword>
<dbReference type="SMART" id="SM00271">
    <property type="entry name" value="DnaJ"/>
    <property type="match status" value="1"/>
</dbReference>
<evidence type="ECO:0000313" key="5">
    <source>
        <dbReference type="Proteomes" id="UP000886523"/>
    </source>
</evidence>